<protein>
    <recommendedName>
        <fullName evidence="3">Right handed beta helix domain-containing protein</fullName>
    </recommendedName>
</protein>
<comment type="caution">
    <text evidence="1">The sequence shown here is derived from an EMBL/GenBank/DDBJ whole genome shotgun (WGS) entry which is preliminary data.</text>
</comment>
<dbReference type="InterPro" id="IPR011050">
    <property type="entry name" value="Pectin_lyase_fold/virulence"/>
</dbReference>
<dbReference type="Proteomes" id="UP000249046">
    <property type="component" value="Unassembled WGS sequence"/>
</dbReference>
<sequence length="480" mass="48532">MPRLKPLVLVVVGTLTVAHVLAGPLLIDTAASRATTDSASPDGTETWIIENCDDSGPGSLRAVIDTQAGSGDTIDLSQLTCSAITLETGAIRVPQEEIFLVGPSAEQLAIDGKDQSPIFQHEGAGGFLINGLTVRNGRNEPAEGHVRGGCIASNGTVFLMNAAVRDCTARVDGDRNAMGGGVYAAAGIYLDNTSITGNRAISDGPANLSGFGVGGGVFSMGRAEFVRTTIAGNTARGADNGFKGQSGGAWVFGGGAVQNTTIANNTAGSNGGLLMMDAIYGDPIDIVSSTISGNVAGESIIGAGLYIGMTSQLTVINSTITLNIERNAENAPYGAGLLLGTGEVPTHIANSIIAGNILDDGSGGLSSDIGSGGDTTAVSGSHNLIGYSPLQLPADTLSDDPMLGALADNGGPTWTHALPPDSPAVDAGDDNGHAFDQRGTGFPRIVGKAADIGAYELKEHGTGDEIFVADFELCPGCPSY</sequence>
<gene>
    <name evidence="1" type="ORF">DI564_00285</name>
</gene>
<evidence type="ECO:0000313" key="2">
    <source>
        <dbReference type="Proteomes" id="UP000249046"/>
    </source>
</evidence>
<organism evidence="1 2">
    <name type="scientific">Rhodanobacter denitrificans</name>
    <dbReference type="NCBI Taxonomy" id="666685"/>
    <lineage>
        <taxon>Bacteria</taxon>
        <taxon>Pseudomonadati</taxon>
        <taxon>Pseudomonadota</taxon>
        <taxon>Gammaproteobacteria</taxon>
        <taxon>Lysobacterales</taxon>
        <taxon>Rhodanobacteraceae</taxon>
        <taxon>Rhodanobacter</taxon>
    </lineage>
</organism>
<dbReference type="EMBL" id="QFPO01000001">
    <property type="protein sequence ID" value="PZQ19722.1"/>
    <property type="molecule type" value="Genomic_DNA"/>
</dbReference>
<evidence type="ECO:0008006" key="3">
    <source>
        <dbReference type="Google" id="ProtNLM"/>
    </source>
</evidence>
<accession>A0A2W5KRL2</accession>
<name>A0A2W5KRL2_9GAMM</name>
<dbReference type="AlphaFoldDB" id="A0A2W5KRL2"/>
<reference evidence="1 2" key="1">
    <citation type="submission" date="2017-08" db="EMBL/GenBank/DDBJ databases">
        <title>Infants hospitalized years apart are colonized by the same room-sourced microbial strains.</title>
        <authorList>
            <person name="Brooks B."/>
            <person name="Olm M.R."/>
            <person name="Firek B.A."/>
            <person name="Baker R."/>
            <person name="Thomas B.C."/>
            <person name="Morowitz M.J."/>
            <person name="Banfield J.F."/>
        </authorList>
    </citation>
    <scope>NUCLEOTIDE SEQUENCE [LARGE SCALE GENOMIC DNA]</scope>
    <source>
        <strain evidence="1">S2_005_003_R2_42</strain>
    </source>
</reference>
<proteinExistence type="predicted"/>
<dbReference type="InterPro" id="IPR059226">
    <property type="entry name" value="Choice_anch_Q_dom"/>
</dbReference>
<dbReference type="NCBIfam" id="NF041518">
    <property type="entry name" value="choice_anch_Q"/>
    <property type="match status" value="1"/>
</dbReference>
<dbReference type="SUPFAM" id="SSF51126">
    <property type="entry name" value="Pectin lyase-like"/>
    <property type="match status" value="1"/>
</dbReference>
<evidence type="ECO:0000313" key="1">
    <source>
        <dbReference type="EMBL" id="PZQ19722.1"/>
    </source>
</evidence>